<proteinExistence type="predicted"/>
<name>A0ABU9B0X3_9BACT</name>
<dbReference type="RefSeq" id="WP_341406623.1">
    <property type="nucleotide sequence ID" value="NZ_JBBUKT010000009.1"/>
</dbReference>
<evidence type="ECO:0000313" key="1">
    <source>
        <dbReference type="EMBL" id="MEK7952864.1"/>
    </source>
</evidence>
<sequence length="51" mass="5573">MIYPAPPVILPRLAWKMAFESGGGGEKFPGFILGANEENFGRLETHLKSTP</sequence>
<gene>
    <name evidence="1" type="ORF">WKV53_20290</name>
</gene>
<evidence type="ECO:0000313" key="2">
    <source>
        <dbReference type="Proteomes" id="UP001371305"/>
    </source>
</evidence>
<organism evidence="1 2">
    <name type="scientific">Luteolibacter soli</name>
    <dbReference type="NCBI Taxonomy" id="3135280"/>
    <lineage>
        <taxon>Bacteria</taxon>
        <taxon>Pseudomonadati</taxon>
        <taxon>Verrucomicrobiota</taxon>
        <taxon>Verrucomicrobiia</taxon>
        <taxon>Verrucomicrobiales</taxon>
        <taxon>Verrucomicrobiaceae</taxon>
        <taxon>Luteolibacter</taxon>
    </lineage>
</organism>
<reference evidence="1 2" key="1">
    <citation type="submission" date="2024-04" db="EMBL/GenBank/DDBJ databases">
        <title>Luteolibacter sp. isolated from soil.</title>
        <authorList>
            <person name="An J."/>
        </authorList>
    </citation>
    <scope>NUCLEOTIDE SEQUENCE [LARGE SCALE GENOMIC DNA]</scope>
    <source>
        <strain evidence="1 2">Y139</strain>
    </source>
</reference>
<comment type="caution">
    <text evidence="1">The sequence shown here is derived from an EMBL/GenBank/DDBJ whole genome shotgun (WGS) entry which is preliminary data.</text>
</comment>
<dbReference type="Proteomes" id="UP001371305">
    <property type="component" value="Unassembled WGS sequence"/>
</dbReference>
<dbReference type="EMBL" id="JBBUKT010000009">
    <property type="protein sequence ID" value="MEK7952864.1"/>
    <property type="molecule type" value="Genomic_DNA"/>
</dbReference>
<protein>
    <submittedName>
        <fullName evidence="1">Uncharacterized protein</fullName>
    </submittedName>
</protein>
<keyword evidence="2" id="KW-1185">Reference proteome</keyword>
<accession>A0ABU9B0X3</accession>